<dbReference type="PANTHER" id="PTHR30480">
    <property type="entry name" value="BETA-HEXOSAMINIDASE-RELATED"/>
    <property type="match status" value="1"/>
</dbReference>
<dbReference type="GO" id="GO:0005975">
    <property type="term" value="P:carbohydrate metabolic process"/>
    <property type="evidence" value="ECO:0007669"/>
    <property type="project" value="InterPro"/>
</dbReference>
<dbReference type="InterPro" id="IPR019800">
    <property type="entry name" value="Glyco_hydro_3_AS"/>
</dbReference>
<gene>
    <name evidence="9" type="ORF">BMAGN_0584</name>
</gene>
<evidence type="ECO:0000313" key="10">
    <source>
        <dbReference type="Proteomes" id="UP000029052"/>
    </source>
</evidence>
<feature type="domain" description="Glycoside hydrolase family 3 N-terminal" evidence="8">
    <location>
        <begin position="115"/>
        <end position="439"/>
    </location>
</feature>
<dbReference type="RefSeq" id="WP_022859191.1">
    <property type="nucleotide sequence ID" value="NZ_JGZB01000003.1"/>
</dbReference>
<evidence type="ECO:0000256" key="5">
    <source>
        <dbReference type="ARBA" id="ARBA00023295"/>
    </source>
</evidence>
<reference evidence="9 10" key="1">
    <citation type="submission" date="2014-03" db="EMBL/GenBank/DDBJ databases">
        <title>Genomics of Bifidobacteria.</title>
        <authorList>
            <person name="Ventura M."/>
            <person name="Milani C."/>
            <person name="Lugli G.A."/>
        </authorList>
    </citation>
    <scope>NUCLEOTIDE SEQUENCE [LARGE SCALE GENOMIC DNA]</scope>
    <source>
        <strain evidence="9 10">LMG 11591</strain>
    </source>
</reference>
<dbReference type="Proteomes" id="UP000029052">
    <property type="component" value="Unassembled WGS sequence"/>
</dbReference>
<dbReference type="SUPFAM" id="SSF51445">
    <property type="entry name" value="(Trans)glycosidases"/>
    <property type="match status" value="1"/>
</dbReference>
<dbReference type="GO" id="GO:0004563">
    <property type="term" value="F:beta-N-acetylhexosaminidase activity"/>
    <property type="evidence" value="ECO:0007669"/>
    <property type="project" value="UniProtKB-EC"/>
</dbReference>
<dbReference type="EC" id="3.2.1.52" evidence="3"/>
<keyword evidence="10" id="KW-1185">Reference proteome</keyword>
<evidence type="ECO:0000256" key="6">
    <source>
        <dbReference type="SAM" id="MobiDB-lite"/>
    </source>
</evidence>
<dbReference type="InterPro" id="IPR001764">
    <property type="entry name" value="Glyco_hydro_3_N"/>
</dbReference>
<dbReference type="Pfam" id="PF00933">
    <property type="entry name" value="Glyco_hydro_3"/>
    <property type="match status" value="1"/>
</dbReference>
<dbReference type="STRING" id="1692.BMAGN_0584"/>
<dbReference type="PROSITE" id="PS00775">
    <property type="entry name" value="GLYCOSYL_HYDROL_F3"/>
    <property type="match status" value="1"/>
</dbReference>
<keyword evidence="4 9" id="KW-0378">Hydrolase</keyword>
<name>A0A087BCG3_9BIFI</name>
<dbReference type="Gene3D" id="3.20.20.300">
    <property type="entry name" value="Glycoside hydrolase, family 3, N-terminal domain"/>
    <property type="match status" value="1"/>
</dbReference>
<dbReference type="eggNOG" id="COG1472">
    <property type="taxonomic scope" value="Bacteria"/>
</dbReference>
<evidence type="ECO:0000313" key="9">
    <source>
        <dbReference type="EMBL" id="KFI68713.1"/>
    </source>
</evidence>
<comment type="catalytic activity">
    <reaction evidence="1">
        <text>Hydrolysis of terminal non-reducing N-acetyl-D-hexosamine residues in N-acetyl-beta-D-hexosaminides.</text>
        <dbReference type="EC" id="3.2.1.52"/>
    </reaction>
</comment>
<evidence type="ECO:0000256" key="1">
    <source>
        <dbReference type="ARBA" id="ARBA00001231"/>
    </source>
</evidence>
<protein>
    <recommendedName>
        <fullName evidence="3">beta-N-acetylhexosaminidase</fullName>
        <ecNumber evidence="3">3.2.1.52</ecNumber>
    </recommendedName>
</protein>
<dbReference type="EMBL" id="JGZB01000003">
    <property type="protein sequence ID" value="KFI68713.1"/>
    <property type="molecule type" value="Genomic_DNA"/>
</dbReference>
<evidence type="ECO:0000259" key="8">
    <source>
        <dbReference type="Pfam" id="PF00933"/>
    </source>
</evidence>
<keyword evidence="7" id="KW-0472">Membrane</keyword>
<keyword evidence="7" id="KW-1133">Transmembrane helix</keyword>
<sequence length="450" mass="47690">MKGHHIHSHSPCTKRIRHILYTIALIGTVVLVIVGLIGAALFFGSDEWLNRGRHATAHASSSSQADMHKSAVPDSSKDQGKDAKDGKDGANSKDDAAAALTTPEDLLDQALEKMTLEEQCAQLIMVPLNAGEDPSALKPWVEHEHVGSVLLMGNWNGGTADVRKVTSALVSYADPKLPLFIATDQEGGTVQHLQGTGFSTIPSAYEQGRMAPEELRSNAQQWGEQLHTAGINIDLAPSADMVVIDRGSNAPIGALNRDFGLSADGTADHAIAFIQGMKQADVGATLKHYPGLGAVTGNTDFTDQGTVDTVTSENSIGLSAFTKAIQQGEPSMVMISLAIYENIDPYHPAVFSSTVIQNLLRGKTGYKGVVISDSLSASAVQGYAPTDLGVLFVQAGGDIVCLNDRSLVSPVLQGLVATAKSDPAFAKQVKEAARRVLTLKYKMNLNQKSN</sequence>
<organism evidence="9 10">
    <name type="scientific">Bifidobacterium magnum</name>
    <dbReference type="NCBI Taxonomy" id="1692"/>
    <lineage>
        <taxon>Bacteria</taxon>
        <taxon>Bacillati</taxon>
        <taxon>Actinomycetota</taxon>
        <taxon>Actinomycetes</taxon>
        <taxon>Bifidobacteriales</taxon>
        <taxon>Bifidobacteriaceae</taxon>
        <taxon>Bifidobacterium</taxon>
    </lineage>
</organism>
<accession>A0A087BCG3</accession>
<evidence type="ECO:0000256" key="7">
    <source>
        <dbReference type="SAM" id="Phobius"/>
    </source>
</evidence>
<comment type="similarity">
    <text evidence="2">Belongs to the glycosyl hydrolase 3 family.</text>
</comment>
<dbReference type="PANTHER" id="PTHR30480:SF13">
    <property type="entry name" value="BETA-HEXOSAMINIDASE"/>
    <property type="match status" value="1"/>
</dbReference>
<evidence type="ECO:0000256" key="3">
    <source>
        <dbReference type="ARBA" id="ARBA00012663"/>
    </source>
</evidence>
<evidence type="ECO:0000256" key="4">
    <source>
        <dbReference type="ARBA" id="ARBA00022801"/>
    </source>
</evidence>
<keyword evidence="5 9" id="KW-0326">Glycosidase</keyword>
<proteinExistence type="inferred from homology"/>
<dbReference type="AlphaFoldDB" id="A0A087BCG3"/>
<feature type="compositionally biased region" description="Basic and acidic residues" evidence="6">
    <location>
        <begin position="66"/>
        <end position="94"/>
    </location>
</feature>
<keyword evidence="7" id="KW-0812">Transmembrane</keyword>
<dbReference type="InterPro" id="IPR017853">
    <property type="entry name" value="GH"/>
</dbReference>
<comment type="caution">
    <text evidence="9">The sequence shown here is derived from an EMBL/GenBank/DDBJ whole genome shotgun (WGS) entry which is preliminary data.</text>
</comment>
<feature type="transmembrane region" description="Helical" evidence="7">
    <location>
        <begin position="20"/>
        <end position="43"/>
    </location>
</feature>
<feature type="region of interest" description="Disordered" evidence="6">
    <location>
        <begin position="57"/>
        <end position="94"/>
    </location>
</feature>
<evidence type="ECO:0000256" key="2">
    <source>
        <dbReference type="ARBA" id="ARBA00005336"/>
    </source>
</evidence>
<dbReference type="InterPro" id="IPR050226">
    <property type="entry name" value="NagZ_Beta-hexosaminidase"/>
</dbReference>
<dbReference type="InterPro" id="IPR036962">
    <property type="entry name" value="Glyco_hydro_3_N_sf"/>
</dbReference>
<dbReference type="GO" id="GO:0009254">
    <property type="term" value="P:peptidoglycan turnover"/>
    <property type="evidence" value="ECO:0007669"/>
    <property type="project" value="TreeGrafter"/>
</dbReference>